<dbReference type="KEGG" id="amar:AMRN_2792"/>
<evidence type="ECO:0000313" key="14">
    <source>
        <dbReference type="EMBL" id="AXX88484.1"/>
    </source>
</evidence>
<evidence type="ECO:0000313" key="17">
    <source>
        <dbReference type="Proteomes" id="UP000264693"/>
    </source>
</evidence>
<dbReference type="NCBIfam" id="TIGR01139">
    <property type="entry name" value="cysK"/>
    <property type="match status" value="1"/>
</dbReference>
<evidence type="ECO:0000256" key="11">
    <source>
        <dbReference type="PIRSR" id="PIRSR605856-51"/>
    </source>
</evidence>
<sequence length="310" mass="32886">MKYAKNVTELIGNTPLVQLQGASKRSEATVLGKCEFMNPTHSVKDRIGTNMIKSALEKGLIDENTTVIEPTSGNTGIALASICAGLGIKLVLTMPSSMSIERRKLLKALGAQLVLTEPEKGMKGAVDKANELSQEIENSFVPQQFANEANPEIHRQTTAKEILEATDGKIDILVAAIGTGGTITGTGEVLKQHNPNIQVIAVEPEASPVLSGGKPGPHKIQGIGAGFVPEILNTKVYDEVIQISNEDSIEASRALAKEEGLLIGVSAGANVKVAELVASRPENKGKTIVTILCDTGERYLSSGLYEYDDE</sequence>
<evidence type="ECO:0000256" key="8">
    <source>
        <dbReference type="ARBA" id="ARBA00023192"/>
    </source>
</evidence>
<reference evidence="14 17" key="3">
    <citation type="submission" date="2018-08" db="EMBL/GenBank/DDBJ databases">
        <title>Complete genome of the Arcobacter marinus type strain JCM 15502.</title>
        <authorList>
            <person name="Miller W.G."/>
            <person name="Yee E."/>
            <person name="Huynh S."/>
            <person name="Parker C.T."/>
        </authorList>
    </citation>
    <scope>NUCLEOTIDE SEQUENCE [LARGE SCALE GENOMIC DNA]</scope>
    <source>
        <strain evidence="14 17">JCM 15502</strain>
    </source>
</reference>
<accession>A0A347TPF6</accession>
<dbReference type="RefSeq" id="WP_099309923.1">
    <property type="nucleotide sequence ID" value="NZ_CP032101.1"/>
</dbReference>
<name>A0A347TPF6_9BACT</name>
<dbReference type="InterPro" id="IPR001216">
    <property type="entry name" value="P-phosphate_BS"/>
</dbReference>
<keyword evidence="16" id="KW-1185">Reference proteome</keyword>
<dbReference type="NCBIfam" id="TIGR01136">
    <property type="entry name" value="cysKM"/>
    <property type="match status" value="1"/>
</dbReference>
<feature type="domain" description="Tryptophan synthase beta chain-like PALP" evidence="13">
    <location>
        <begin position="7"/>
        <end position="294"/>
    </location>
</feature>
<dbReference type="EMBL" id="NXAO01000003">
    <property type="protein sequence ID" value="PHO16590.1"/>
    <property type="molecule type" value="Genomic_DNA"/>
</dbReference>
<comment type="similarity">
    <text evidence="3 12">Belongs to the cysteine synthase/cystathionine beta-synthase family.</text>
</comment>
<dbReference type="EC" id="2.5.1.47" evidence="4 12"/>
<keyword evidence="6 12" id="KW-0808">Transferase</keyword>
<dbReference type="InterPro" id="IPR036052">
    <property type="entry name" value="TrpB-like_PALP_sf"/>
</dbReference>
<reference evidence="16" key="1">
    <citation type="submission" date="2017-09" db="EMBL/GenBank/DDBJ databases">
        <title>Arcobacter canalis sp. nov., a new species isolated from a water canal contaminated with urban sewage.</title>
        <authorList>
            <person name="Perez-Cataluna A."/>
            <person name="Salas-Masso N."/>
            <person name="Figueras M.J."/>
        </authorList>
    </citation>
    <scope>NUCLEOTIDE SEQUENCE [LARGE SCALE GENOMIC DNA]</scope>
    <source>
        <strain evidence="16">CECT 7727</strain>
    </source>
</reference>
<dbReference type="FunFam" id="3.40.50.1100:FF:000067">
    <property type="entry name" value="Cysteine synthase"/>
    <property type="match status" value="1"/>
</dbReference>
<feature type="binding site" evidence="10">
    <location>
        <position position="266"/>
    </location>
    <ligand>
        <name>pyridoxal 5'-phosphate</name>
        <dbReference type="ChEBI" id="CHEBI:597326"/>
    </ligand>
</feature>
<dbReference type="GO" id="GO:0006535">
    <property type="term" value="P:cysteine biosynthetic process from serine"/>
    <property type="evidence" value="ECO:0007669"/>
    <property type="project" value="UniProtKB-UniRule"/>
</dbReference>
<evidence type="ECO:0000313" key="16">
    <source>
        <dbReference type="Proteomes" id="UP000224740"/>
    </source>
</evidence>
<comment type="catalytic activity">
    <reaction evidence="9 12">
        <text>O-acetyl-L-serine + hydrogen sulfide = L-cysteine + acetate</text>
        <dbReference type="Rhea" id="RHEA:14829"/>
        <dbReference type="ChEBI" id="CHEBI:29919"/>
        <dbReference type="ChEBI" id="CHEBI:30089"/>
        <dbReference type="ChEBI" id="CHEBI:35235"/>
        <dbReference type="ChEBI" id="CHEBI:58340"/>
        <dbReference type="EC" id="2.5.1.47"/>
    </reaction>
</comment>
<dbReference type="CDD" id="cd01561">
    <property type="entry name" value="CBS_like"/>
    <property type="match status" value="1"/>
</dbReference>
<evidence type="ECO:0000259" key="13">
    <source>
        <dbReference type="Pfam" id="PF00291"/>
    </source>
</evidence>
<proteinExistence type="inferred from homology"/>
<dbReference type="SUPFAM" id="SSF53686">
    <property type="entry name" value="Tryptophan synthase beta subunit-like PLP-dependent enzymes"/>
    <property type="match status" value="1"/>
</dbReference>
<dbReference type="InterPro" id="IPR005856">
    <property type="entry name" value="Cys_synth"/>
</dbReference>
<evidence type="ECO:0000256" key="7">
    <source>
        <dbReference type="ARBA" id="ARBA00022898"/>
    </source>
</evidence>
<evidence type="ECO:0000256" key="12">
    <source>
        <dbReference type="RuleBase" id="RU003985"/>
    </source>
</evidence>
<organism evidence="14 17">
    <name type="scientific">Malaciobacter marinus</name>
    <dbReference type="NCBI Taxonomy" id="505249"/>
    <lineage>
        <taxon>Bacteria</taxon>
        <taxon>Pseudomonadati</taxon>
        <taxon>Campylobacterota</taxon>
        <taxon>Epsilonproteobacteria</taxon>
        <taxon>Campylobacterales</taxon>
        <taxon>Arcobacteraceae</taxon>
        <taxon>Malaciobacter</taxon>
    </lineage>
</organism>
<keyword evidence="8 12" id="KW-0198">Cysteine biosynthesis</keyword>
<dbReference type="GO" id="GO:0004124">
    <property type="term" value="F:cysteine synthase activity"/>
    <property type="evidence" value="ECO:0007669"/>
    <property type="project" value="UniProtKB-UniRule"/>
</dbReference>
<dbReference type="InterPro" id="IPR050214">
    <property type="entry name" value="Cys_Synth/Cystath_Beta-Synth"/>
</dbReference>
<evidence type="ECO:0000313" key="15">
    <source>
        <dbReference type="EMBL" id="PHO16590.1"/>
    </source>
</evidence>
<dbReference type="PROSITE" id="PS00901">
    <property type="entry name" value="CYS_SYNTHASE"/>
    <property type="match status" value="1"/>
</dbReference>
<dbReference type="Pfam" id="PF00291">
    <property type="entry name" value="PALP"/>
    <property type="match status" value="1"/>
</dbReference>
<evidence type="ECO:0000256" key="4">
    <source>
        <dbReference type="ARBA" id="ARBA00012681"/>
    </source>
</evidence>
<dbReference type="GO" id="GO:0005737">
    <property type="term" value="C:cytoplasm"/>
    <property type="evidence" value="ECO:0007669"/>
    <property type="project" value="UniProtKB-ARBA"/>
</dbReference>
<evidence type="ECO:0000256" key="6">
    <source>
        <dbReference type="ARBA" id="ARBA00022679"/>
    </source>
</evidence>
<protein>
    <recommendedName>
        <fullName evidence="4 12">Cysteine synthase</fullName>
        <ecNumber evidence="4 12">2.5.1.47</ecNumber>
    </recommendedName>
</protein>
<evidence type="ECO:0000256" key="10">
    <source>
        <dbReference type="PIRSR" id="PIRSR605856-50"/>
    </source>
</evidence>
<dbReference type="AlphaFoldDB" id="A0A347TPF6"/>
<reference evidence="15" key="2">
    <citation type="submission" date="2017-09" db="EMBL/GenBank/DDBJ databases">
        <authorList>
            <person name="Perez-Cataluna A."/>
            <person name="Figueras M.J."/>
            <person name="Salas-Masso N."/>
        </authorList>
    </citation>
    <scope>NUCLEOTIDE SEQUENCE</scope>
    <source>
        <strain evidence="15">CECT 7727</strain>
    </source>
</reference>
<evidence type="ECO:0000256" key="5">
    <source>
        <dbReference type="ARBA" id="ARBA00022605"/>
    </source>
</evidence>
<dbReference type="PANTHER" id="PTHR10314">
    <property type="entry name" value="CYSTATHIONINE BETA-SYNTHASE"/>
    <property type="match status" value="1"/>
</dbReference>
<dbReference type="EMBL" id="CP032101">
    <property type="protein sequence ID" value="AXX88484.1"/>
    <property type="molecule type" value="Genomic_DNA"/>
</dbReference>
<comment type="cofactor">
    <cofactor evidence="1 10 12">
        <name>pyridoxal 5'-phosphate</name>
        <dbReference type="ChEBI" id="CHEBI:597326"/>
    </cofactor>
</comment>
<keyword evidence="7 10" id="KW-0663">Pyridoxal phosphate</keyword>
<dbReference type="Gene3D" id="3.40.50.1100">
    <property type="match status" value="2"/>
</dbReference>
<evidence type="ECO:0000256" key="1">
    <source>
        <dbReference type="ARBA" id="ARBA00001933"/>
    </source>
</evidence>
<comment type="pathway">
    <text evidence="2">Amino-acid biosynthesis; L-cysteine biosynthesis; L-cysteine from L-serine: step 2/2.</text>
</comment>
<dbReference type="InterPro" id="IPR001926">
    <property type="entry name" value="TrpB-like_PALP"/>
</dbReference>
<gene>
    <name evidence="14" type="primary">cysK</name>
    <name evidence="14" type="ORF">AMRN_2792</name>
    <name evidence="15" type="ORF">CPH92_00820</name>
</gene>
<keyword evidence="5 12" id="KW-0028">Amino-acid biosynthesis</keyword>
<dbReference type="UniPathway" id="UPA00136">
    <property type="reaction ID" value="UER00200"/>
</dbReference>
<feature type="binding site" evidence="10">
    <location>
        <begin position="178"/>
        <end position="182"/>
    </location>
    <ligand>
        <name>pyridoxal 5'-phosphate</name>
        <dbReference type="ChEBI" id="CHEBI:597326"/>
    </ligand>
</feature>
<evidence type="ECO:0000256" key="3">
    <source>
        <dbReference type="ARBA" id="ARBA00007103"/>
    </source>
</evidence>
<evidence type="ECO:0000256" key="9">
    <source>
        <dbReference type="ARBA" id="ARBA00047931"/>
    </source>
</evidence>
<dbReference type="InterPro" id="IPR005859">
    <property type="entry name" value="CysK"/>
</dbReference>
<feature type="binding site" evidence="10">
    <location>
        <position position="74"/>
    </location>
    <ligand>
        <name>pyridoxal 5'-phosphate</name>
        <dbReference type="ChEBI" id="CHEBI:597326"/>
    </ligand>
</feature>
<dbReference type="Proteomes" id="UP000264693">
    <property type="component" value="Chromosome"/>
</dbReference>
<dbReference type="Proteomes" id="UP000224740">
    <property type="component" value="Unassembled WGS sequence"/>
</dbReference>
<evidence type="ECO:0000256" key="2">
    <source>
        <dbReference type="ARBA" id="ARBA00004962"/>
    </source>
</evidence>
<feature type="modified residue" description="N6-(pyridoxal phosphate)lysine" evidence="11">
    <location>
        <position position="44"/>
    </location>
</feature>